<keyword evidence="1" id="KW-0472">Membrane</keyword>
<dbReference type="RefSeq" id="WP_379682925.1">
    <property type="nucleotide sequence ID" value="NZ_JBHLYW010000029.1"/>
</dbReference>
<accession>A0ABV6BXD1</accession>
<dbReference type="EMBL" id="JBHLYW010000029">
    <property type="protein sequence ID" value="MFC0080085.1"/>
    <property type="molecule type" value="Genomic_DNA"/>
</dbReference>
<feature type="transmembrane region" description="Helical" evidence="1">
    <location>
        <begin position="37"/>
        <end position="58"/>
    </location>
</feature>
<keyword evidence="1" id="KW-1133">Transmembrane helix</keyword>
<evidence type="ECO:0000313" key="3">
    <source>
        <dbReference type="Proteomes" id="UP001589734"/>
    </source>
</evidence>
<sequence length="134" mass="16084">MFITLTSDKITFRFKSKQWHYHFDEIKELGLVRRKKMFYLENTAFAAVTAITYYFMIFTNVSDLYYIIPAVLCYTILVIARFYHTDEFVYLVMIKDVYDNEKRIKIASNDRLLIGKQIDSFLELQFNQNIKKTA</sequence>
<dbReference type="Proteomes" id="UP001589734">
    <property type="component" value="Unassembled WGS sequence"/>
</dbReference>
<comment type="caution">
    <text evidence="2">The sequence shown here is derived from an EMBL/GenBank/DDBJ whole genome shotgun (WGS) entry which is preliminary data.</text>
</comment>
<keyword evidence="1" id="KW-0812">Transmembrane</keyword>
<keyword evidence="3" id="KW-1185">Reference proteome</keyword>
<evidence type="ECO:0000313" key="2">
    <source>
        <dbReference type="EMBL" id="MFC0080085.1"/>
    </source>
</evidence>
<evidence type="ECO:0000256" key="1">
    <source>
        <dbReference type="SAM" id="Phobius"/>
    </source>
</evidence>
<proteinExistence type="predicted"/>
<gene>
    <name evidence="2" type="ORF">ACFFLS_23780</name>
</gene>
<name>A0ABV6BXD1_9FLAO</name>
<reference evidence="2 3" key="1">
    <citation type="submission" date="2024-09" db="EMBL/GenBank/DDBJ databases">
        <authorList>
            <person name="Sun Q."/>
            <person name="Mori K."/>
        </authorList>
    </citation>
    <scope>NUCLEOTIDE SEQUENCE [LARGE SCALE GENOMIC DNA]</scope>
    <source>
        <strain evidence="2 3">CGMCC 1.12926</strain>
    </source>
</reference>
<organism evidence="2 3">
    <name type="scientific">Flavobacterium procerum</name>
    <dbReference type="NCBI Taxonomy" id="1455569"/>
    <lineage>
        <taxon>Bacteria</taxon>
        <taxon>Pseudomonadati</taxon>
        <taxon>Bacteroidota</taxon>
        <taxon>Flavobacteriia</taxon>
        <taxon>Flavobacteriales</taxon>
        <taxon>Flavobacteriaceae</taxon>
        <taxon>Flavobacterium</taxon>
    </lineage>
</organism>
<protein>
    <submittedName>
        <fullName evidence="2">Uncharacterized protein</fullName>
    </submittedName>
</protein>
<feature type="transmembrane region" description="Helical" evidence="1">
    <location>
        <begin position="64"/>
        <end position="83"/>
    </location>
</feature>